<protein>
    <submittedName>
        <fullName evidence="10">TonB-dependent receptor</fullName>
    </submittedName>
</protein>
<evidence type="ECO:0000313" key="10">
    <source>
        <dbReference type="EMBL" id="RDC54693.1"/>
    </source>
</evidence>
<evidence type="ECO:0000256" key="1">
    <source>
        <dbReference type="ARBA" id="ARBA00004571"/>
    </source>
</evidence>
<dbReference type="InterPro" id="IPR012910">
    <property type="entry name" value="Plug_dom"/>
</dbReference>
<proteinExistence type="inferred from homology"/>
<dbReference type="Pfam" id="PF13715">
    <property type="entry name" value="CarbopepD_reg_2"/>
    <property type="match status" value="1"/>
</dbReference>
<evidence type="ECO:0000256" key="5">
    <source>
        <dbReference type="ARBA" id="ARBA00023136"/>
    </source>
</evidence>
<evidence type="ECO:0000256" key="6">
    <source>
        <dbReference type="ARBA" id="ARBA00023237"/>
    </source>
</evidence>
<evidence type="ECO:0000313" key="11">
    <source>
        <dbReference type="Proteomes" id="UP000253961"/>
    </source>
</evidence>
<sequence length="1008" mass="109737">MNRLYLTCMLLLAVLTVQAQTRKLSGTIVESGTNTSIPGASISVQGTNLTTVTDANGKFTIEVSNERPITLVIRYVGYADQSIIVQPNEQNISVKLTAQSNVLDEVVVVGFGTIKRRDLTGAVASVKAADIVRAPTHNAIEAIQGRAAGVDITRSSGNAGAGINIQIRGTRSISNNPSPLYVIDGVQNGGSINNINPNDIETIDVLQDASSTAIYGSQGANGVVIITTKKGSSGKARVSYNGYYGINGETAFPNPRQGEDYLTLRRESFRNDAGVITQTDAQIFNGAGELAAIQAGAFVNWVDLAIRNGRQQSHTVSVRGGSETTKALFSLGYFNEEGALKNNDYNRYNFRYNIDHKVNDWFKAGITGQLAYSKTNTRRDPLSTALTAIPLGTPYAEDGSINIFPMLGFAAGNTTLSPLTDERPGAAIDETLATEVNATGYAELTPIKGLTYRMNFGTVLSNSRRGIFNDQFSTAQNNVRYASASITNNNGRYYNWDNVITYTKTVAKHNVTATVLSSYIHSDADVNTSTGIRQVLASQGFNNLFGTEASSRVTTSGFTRYDLLAFAGRLNYSYAGKYLLQATQRWDGASVLAPGRKWDDFASASVGWLISEEEFMKSIKQINNLKLRVSYGSAGNSGSVSPYGSQSLISTVPMGFGEVPAPAYGFSGVVANPDLGWERSTTLNTGLDFGLFNNRVSGNIEVYRTKTTDIILSRSLPLSTGQTTITQNIGATLNTGINASLTTINFQTKDFTWSTTATFSRNREKITALIDGRDIIASSNPEENSLFIGSQVKVFYTYRKLGIWQLDENPGLVSQAGQAFRFGDIKLQDVNGDNIIDAANDRQIIGNVQPKWFGGLQNNFRYKNFDLSIFLIARYGQTVKAEFVGRYNPGGVANGPDNFDYWTFNNPSNDFPRPRQGNGIANVYPNQYQSLLYIDGSFFKVKNIQLGYTLPKSITDKLKIGSLRAYATGSNIYTYSKNKLLRDYDPERGGAESSPLSRQFVFGFNLDL</sequence>
<dbReference type="OrthoDB" id="9768177at2"/>
<evidence type="ECO:0000256" key="4">
    <source>
        <dbReference type="ARBA" id="ARBA00022692"/>
    </source>
</evidence>
<dbReference type="SUPFAM" id="SSF49464">
    <property type="entry name" value="Carboxypeptidase regulatory domain-like"/>
    <property type="match status" value="1"/>
</dbReference>
<dbReference type="Gene3D" id="2.170.130.10">
    <property type="entry name" value="TonB-dependent receptor, plug domain"/>
    <property type="match status" value="1"/>
</dbReference>
<dbReference type="PROSITE" id="PS52016">
    <property type="entry name" value="TONB_DEPENDENT_REC_3"/>
    <property type="match status" value="1"/>
</dbReference>
<dbReference type="EMBL" id="QPKV01000012">
    <property type="protein sequence ID" value="RDC54693.1"/>
    <property type="molecule type" value="Genomic_DNA"/>
</dbReference>
<dbReference type="GO" id="GO:0009279">
    <property type="term" value="C:cell outer membrane"/>
    <property type="evidence" value="ECO:0007669"/>
    <property type="project" value="UniProtKB-SubCell"/>
</dbReference>
<comment type="subcellular location">
    <subcellularLocation>
        <location evidence="1 7">Cell outer membrane</location>
        <topology evidence="1 7">Multi-pass membrane protein</topology>
    </subcellularLocation>
</comment>
<keyword evidence="5 7" id="KW-0472">Membrane</keyword>
<gene>
    <name evidence="10" type="ORF">DU508_20975</name>
</gene>
<keyword evidence="3 7" id="KW-1134">Transmembrane beta strand</keyword>
<dbReference type="RefSeq" id="WP_115404628.1">
    <property type="nucleotide sequence ID" value="NZ_QPKV01000012.1"/>
</dbReference>
<dbReference type="InterPro" id="IPR039426">
    <property type="entry name" value="TonB-dep_rcpt-like"/>
</dbReference>
<evidence type="ECO:0000256" key="7">
    <source>
        <dbReference type="PROSITE-ProRule" id="PRU01360"/>
    </source>
</evidence>
<feature type="chain" id="PRO_5017018364" evidence="8">
    <location>
        <begin position="20"/>
        <end position="1008"/>
    </location>
</feature>
<dbReference type="SUPFAM" id="SSF56935">
    <property type="entry name" value="Porins"/>
    <property type="match status" value="1"/>
</dbReference>
<dbReference type="InterPro" id="IPR008969">
    <property type="entry name" value="CarboxyPept-like_regulatory"/>
</dbReference>
<keyword evidence="10" id="KW-0675">Receptor</keyword>
<feature type="signal peptide" evidence="8">
    <location>
        <begin position="1"/>
        <end position="19"/>
    </location>
</feature>
<accession>A0A369PQ78</accession>
<feature type="domain" description="TonB-dependent receptor plug" evidence="9">
    <location>
        <begin position="116"/>
        <end position="223"/>
    </location>
</feature>
<dbReference type="Gene3D" id="2.40.170.20">
    <property type="entry name" value="TonB-dependent receptor, beta-barrel domain"/>
    <property type="match status" value="1"/>
</dbReference>
<dbReference type="NCBIfam" id="TIGR04057">
    <property type="entry name" value="SusC_RagA_signa"/>
    <property type="match status" value="1"/>
</dbReference>
<name>A0A369PQ78_9SPHI</name>
<dbReference type="FunFam" id="2.170.130.10:FF:000008">
    <property type="entry name" value="SusC/RagA family TonB-linked outer membrane protein"/>
    <property type="match status" value="1"/>
</dbReference>
<comment type="caution">
    <text evidence="10">The sequence shown here is derived from an EMBL/GenBank/DDBJ whole genome shotgun (WGS) entry which is preliminary data.</text>
</comment>
<keyword evidence="4 7" id="KW-0812">Transmembrane</keyword>
<evidence type="ECO:0000259" key="9">
    <source>
        <dbReference type="Pfam" id="PF07715"/>
    </source>
</evidence>
<dbReference type="Proteomes" id="UP000253961">
    <property type="component" value="Unassembled WGS sequence"/>
</dbReference>
<dbReference type="Pfam" id="PF07715">
    <property type="entry name" value="Plug"/>
    <property type="match status" value="1"/>
</dbReference>
<reference evidence="10 11" key="1">
    <citation type="submission" date="2018-07" db="EMBL/GenBank/DDBJ databases">
        <title>Pedobacter sp. nov., isolated from soil.</title>
        <authorList>
            <person name="Zhou L.Y."/>
            <person name="Du Z.J."/>
        </authorList>
    </citation>
    <scope>NUCLEOTIDE SEQUENCE [LARGE SCALE GENOMIC DNA]</scope>
    <source>
        <strain evidence="10 11">JDX94</strain>
    </source>
</reference>
<organism evidence="10 11">
    <name type="scientific">Pedobacter chinensis</name>
    <dbReference type="NCBI Taxonomy" id="2282421"/>
    <lineage>
        <taxon>Bacteria</taxon>
        <taxon>Pseudomonadati</taxon>
        <taxon>Bacteroidota</taxon>
        <taxon>Sphingobacteriia</taxon>
        <taxon>Sphingobacteriales</taxon>
        <taxon>Sphingobacteriaceae</taxon>
        <taxon>Pedobacter</taxon>
    </lineage>
</organism>
<evidence type="ECO:0000256" key="8">
    <source>
        <dbReference type="SAM" id="SignalP"/>
    </source>
</evidence>
<dbReference type="InterPro" id="IPR036942">
    <property type="entry name" value="Beta-barrel_TonB_sf"/>
</dbReference>
<dbReference type="NCBIfam" id="TIGR04056">
    <property type="entry name" value="OMP_RagA_SusC"/>
    <property type="match status" value="1"/>
</dbReference>
<keyword evidence="6 7" id="KW-0998">Cell outer membrane</keyword>
<keyword evidence="11" id="KW-1185">Reference proteome</keyword>
<dbReference type="InterPro" id="IPR023996">
    <property type="entry name" value="TonB-dep_OMP_SusC/RagA"/>
</dbReference>
<dbReference type="AlphaFoldDB" id="A0A369PQ78"/>
<keyword evidence="2 7" id="KW-0813">Transport</keyword>
<evidence type="ECO:0000256" key="2">
    <source>
        <dbReference type="ARBA" id="ARBA00022448"/>
    </source>
</evidence>
<dbReference type="InterPro" id="IPR023997">
    <property type="entry name" value="TonB-dep_OMP_SusC/RagA_CS"/>
</dbReference>
<dbReference type="InterPro" id="IPR037066">
    <property type="entry name" value="Plug_dom_sf"/>
</dbReference>
<evidence type="ECO:0000256" key="3">
    <source>
        <dbReference type="ARBA" id="ARBA00022452"/>
    </source>
</evidence>
<comment type="similarity">
    <text evidence="7">Belongs to the TonB-dependent receptor family.</text>
</comment>
<keyword evidence="8" id="KW-0732">Signal</keyword>
<dbReference type="Gene3D" id="2.60.40.1120">
    <property type="entry name" value="Carboxypeptidase-like, regulatory domain"/>
    <property type="match status" value="1"/>
</dbReference>